<dbReference type="AlphaFoldDB" id="A0A395NHA1"/>
<dbReference type="PANTHER" id="PTHR38116:SF1">
    <property type="entry name" value="BZIP DOMAIN-CONTAINING PROTEIN"/>
    <property type="match status" value="1"/>
</dbReference>
<reference evidence="1 2" key="1">
    <citation type="journal article" date="2018" name="PLoS Pathog.">
        <title>Evolution of structural diversity of trichothecenes, a family of toxins produced by plant pathogenic and entomopathogenic fungi.</title>
        <authorList>
            <person name="Proctor R.H."/>
            <person name="McCormick S.P."/>
            <person name="Kim H.S."/>
            <person name="Cardoza R.E."/>
            <person name="Stanley A.M."/>
            <person name="Lindo L."/>
            <person name="Kelly A."/>
            <person name="Brown D.W."/>
            <person name="Lee T."/>
            <person name="Vaughan M.M."/>
            <person name="Alexander N.J."/>
            <person name="Busman M."/>
            <person name="Gutierrez S."/>
        </authorList>
    </citation>
    <scope>NUCLEOTIDE SEQUENCE [LARGE SCALE GENOMIC DNA]</scope>
    <source>
        <strain evidence="1 2">IBT 40837</strain>
    </source>
</reference>
<gene>
    <name evidence="1" type="ORF">TARUN_6938</name>
</gene>
<proteinExistence type="predicted"/>
<organism evidence="1 2">
    <name type="scientific">Trichoderma arundinaceum</name>
    <dbReference type="NCBI Taxonomy" id="490622"/>
    <lineage>
        <taxon>Eukaryota</taxon>
        <taxon>Fungi</taxon>
        <taxon>Dikarya</taxon>
        <taxon>Ascomycota</taxon>
        <taxon>Pezizomycotina</taxon>
        <taxon>Sordariomycetes</taxon>
        <taxon>Hypocreomycetidae</taxon>
        <taxon>Hypocreales</taxon>
        <taxon>Hypocreaceae</taxon>
        <taxon>Trichoderma</taxon>
    </lineage>
</organism>
<dbReference type="STRING" id="490622.A0A395NHA1"/>
<evidence type="ECO:0008006" key="3">
    <source>
        <dbReference type="Google" id="ProtNLM"/>
    </source>
</evidence>
<dbReference type="EMBL" id="PXOA01000450">
    <property type="protein sequence ID" value="RFU75301.1"/>
    <property type="molecule type" value="Genomic_DNA"/>
</dbReference>
<protein>
    <recommendedName>
        <fullName evidence="3">BZIP domain-containing protein</fullName>
    </recommendedName>
</protein>
<dbReference type="PANTHER" id="PTHR38116">
    <property type="entry name" value="CHROMOSOME 7, WHOLE GENOME SHOTGUN SEQUENCE"/>
    <property type="match status" value="1"/>
</dbReference>
<keyword evidence="2" id="KW-1185">Reference proteome</keyword>
<evidence type="ECO:0000313" key="1">
    <source>
        <dbReference type="EMBL" id="RFU75301.1"/>
    </source>
</evidence>
<name>A0A395NHA1_TRIAR</name>
<dbReference type="OrthoDB" id="4900439at2759"/>
<dbReference type="InterPro" id="IPR021833">
    <property type="entry name" value="DUF3425"/>
</dbReference>
<dbReference type="Pfam" id="PF11905">
    <property type="entry name" value="DUF3425"/>
    <property type="match status" value="1"/>
</dbReference>
<dbReference type="Proteomes" id="UP000266272">
    <property type="component" value="Unassembled WGS sequence"/>
</dbReference>
<comment type="caution">
    <text evidence="1">The sequence shown here is derived from an EMBL/GenBank/DDBJ whole genome shotgun (WGS) entry which is preliminary data.</text>
</comment>
<sequence>MDESNPPKAKPRCRTYDSIERRRLQNRRAQHNYRLREAAKARQDKRIIKGAPIQHAKTFLLQLVHKPRSKPQLQVAAPRLSCGAHFASAQHLVLSADHQFLTLVHNNIIRGLIANASLLNYPWSTICQDDSLSGYCTPAPNLDLSMRSSSLPSSLQPTSIQHKEMHHPWLDLVPSPRFRDNIIRRLAAPSQGWDFETELCEDLTGAGKLQLSCSRPGFMLWGENSWDTRNWEVTEEFARKWPDIIDGCSDLIASTNNWRKKRGESRLCVSPSIANSSIDLLIPSY</sequence>
<evidence type="ECO:0000313" key="2">
    <source>
        <dbReference type="Proteomes" id="UP000266272"/>
    </source>
</evidence>
<accession>A0A395NHA1</accession>